<keyword evidence="1" id="KW-0732">Signal</keyword>
<reference evidence="2 3" key="1">
    <citation type="submission" date="2018-06" db="EMBL/GenBank/DDBJ databases">
        <title>Comparative genomics reveals the genomic features of Rhizophagus irregularis, R. cerebriforme, R. diaphanum and Gigaspora rosea, and their symbiotic lifestyle signature.</title>
        <authorList>
            <person name="Morin E."/>
            <person name="San Clemente H."/>
            <person name="Chen E.C.H."/>
            <person name="De La Providencia I."/>
            <person name="Hainaut M."/>
            <person name="Kuo A."/>
            <person name="Kohler A."/>
            <person name="Murat C."/>
            <person name="Tang N."/>
            <person name="Roy S."/>
            <person name="Loubradou J."/>
            <person name="Henrissat B."/>
            <person name="Grigoriev I.V."/>
            <person name="Corradi N."/>
            <person name="Roux C."/>
            <person name="Martin F.M."/>
        </authorList>
    </citation>
    <scope>NUCLEOTIDE SEQUENCE [LARGE SCALE GENOMIC DNA]</scope>
    <source>
        <strain evidence="2 3">DAOM 194757</strain>
    </source>
</reference>
<dbReference type="Proteomes" id="UP000266673">
    <property type="component" value="Unassembled WGS sequence"/>
</dbReference>
<keyword evidence="3" id="KW-1185">Reference proteome</keyword>
<evidence type="ECO:0000313" key="2">
    <source>
        <dbReference type="EMBL" id="RIB02316.1"/>
    </source>
</evidence>
<feature type="signal peptide" evidence="1">
    <location>
        <begin position="1"/>
        <end position="18"/>
    </location>
</feature>
<accession>A0A397U5J1</accession>
<dbReference type="AlphaFoldDB" id="A0A397U5J1"/>
<evidence type="ECO:0000256" key="1">
    <source>
        <dbReference type="SAM" id="SignalP"/>
    </source>
</evidence>
<evidence type="ECO:0000313" key="3">
    <source>
        <dbReference type="Proteomes" id="UP000266673"/>
    </source>
</evidence>
<feature type="chain" id="PRO_5017351935" description="Secreted protein" evidence="1">
    <location>
        <begin position="19"/>
        <end position="78"/>
    </location>
</feature>
<organism evidence="2 3">
    <name type="scientific">Gigaspora rosea</name>
    <dbReference type="NCBI Taxonomy" id="44941"/>
    <lineage>
        <taxon>Eukaryota</taxon>
        <taxon>Fungi</taxon>
        <taxon>Fungi incertae sedis</taxon>
        <taxon>Mucoromycota</taxon>
        <taxon>Glomeromycotina</taxon>
        <taxon>Glomeromycetes</taxon>
        <taxon>Diversisporales</taxon>
        <taxon>Gigasporaceae</taxon>
        <taxon>Gigaspora</taxon>
    </lineage>
</organism>
<gene>
    <name evidence="2" type="ORF">C2G38_891927</name>
</gene>
<proteinExistence type="predicted"/>
<sequence>MRIAISLSFLCFLCFTSKDYRTEILYPLGYSSSDTTRIPTSQYKGNLCSHSFFFHHLLPCAVPIYVPVPGYLRALRDL</sequence>
<dbReference type="EMBL" id="QKWP01002736">
    <property type="protein sequence ID" value="RIB02316.1"/>
    <property type="molecule type" value="Genomic_DNA"/>
</dbReference>
<name>A0A397U5J1_9GLOM</name>
<protein>
    <recommendedName>
        <fullName evidence="4">Secreted protein</fullName>
    </recommendedName>
</protein>
<comment type="caution">
    <text evidence="2">The sequence shown here is derived from an EMBL/GenBank/DDBJ whole genome shotgun (WGS) entry which is preliminary data.</text>
</comment>
<evidence type="ECO:0008006" key="4">
    <source>
        <dbReference type="Google" id="ProtNLM"/>
    </source>
</evidence>